<accession>A0ABW0J8R1</accession>
<gene>
    <name evidence="2" type="ORF">ACFPTO_11670</name>
</gene>
<dbReference type="RefSeq" id="WP_377711509.1">
    <property type="nucleotide sequence ID" value="NZ_JBHSMP010000013.1"/>
</dbReference>
<feature type="region of interest" description="Disordered" evidence="1">
    <location>
        <begin position="315"/>
        <end position="358"/>
    </location>
</feature>
<evidence type="ECO:0000313" key="3">
    <source>
        <dbReference type="Proteomes" id="UP001596103"/>
    </source>
</evidence>
<reference evidence="3" key="1">
    <citation type="journal article" date="2019" name="Int. J. Syst. Evol. Microbiol.">
        <title>The Global Catalogue of Microorganisms (GCM) 10K type strain sequencing project: providing services to taxonomists for standard genome sequencing and annotation.</title>
        <authorList>
            <consortium name="The Broad Institute Genomics Platform"/>
            <consortium name="The Broad Institute Genome Sequencing Center for Infectious Disease"/>
            <person name="Wu L."/>
            <person name="Ma J."/>
        </authorList>
    </citation>
    <scope>NUCLEOTIDE SEQUENCE [LARGE SCALE GENOMIC DNA]</scope>
    <source>
        <strain evidence="3">CCUG 56042</strain>
    </source>
</reference>
<protein>
    <submittedName>
        <fullName evidence="2">Uncharacterized protein</fullName>
    </submittedName>
</protein>
<evidence type="ECO:0000313" key="2">
    <source>
        <dbReference type="EMBL" id="MFC5429452.1"/>
    </source>
</evidence>
<evidence type="ECO:0000256" key="1">
    <source>
        <dbReference type="SAM" id="MobiDB-lite"/>
    </source>
</evidence>
<feature type="compositionally biased region" description="Basic and acidic residues" evidence="1">
    <location>
        <begin position="331"/>
        <end position="358"/>
    </location>
</feature>
<dbReference type="EMBL" id="JBHSMP010000013">
    <property type="protein sequence ID" value="MFC5429452.1"/>
    <property type="molecule type" value="Genomic_DNA"/>
</dbReference>
<comment type="caution">
    <text evidence="2">The sequence shown here is derived from an EMBL/GenBank/DDBJ whole genome shotgun (WGS) entry which is preliminary data.</text>
</comment>
<proteinExistence type="predicted"/>
<organism evidence="2 3">
    <name type="scientific">Paraburkholderia denitrificans</name>
    <dbReference type="NCBI Taxonomy" id="694025"/>
    <lineage>
        <taxon>Bacteria</taxon>
        <taxon>Pseudomonadati</taxon>
        <taxon>Pseudomonadota</taxon>
        <taxon>Betaproteobacteria</taxon>
        <taxon>Burkholderiales</taxon>
        <taxon>Burkholderiaceae</taxon>
        <taxon>Paraburkholderia</taxon>
    </lineage>
</organism>
<dbReference type="Proteomes" id="UP001596103">
    <property type="component" value="Unassembled WGS sequence"/>
</dbReference>
<name>A0ABW0J8R1_9BURK</name>
<keyword evidence="3" id="KW-1185">Reference proteome</keyword>
<sequence length="567" mass="62416">MPGSGQSSEKRSSLRIGAFPSGPEYWRIDWFGQIAFPNRMVRRSQPSVLVHLSRLFDATVLDDHALLLSARSTLPVERQVKRWVSVGTMVTLGVGDIWSGQALVASPVYESETFLQLLIDDATTSMVKAGGPHEDGSYLLPFGSHPWHAANTRSNCVRVALPDGRAIIIPCMELIRFYFGSSSALLARLFTPPLTKDVLFTDCRLTVSRVMKLVLAAGIPHASASDVARMAGDPIAWRAAAWVGTSCLRDSTVGEAIYPQMGFPFWGVTDLSATGKWLPGPGGNRQTFLVYQLRSCSHPFPFRVLNYQLHAETKRKSAGANQNPAAAVESLEGHRSRSHKPSEQTLVEHDPSRVLSSHEHKLAQRRLFTDLQGKSIWRSCDLPLAVQAKMRTMSAAVDGVAVGEQVSSAAVRAVSLVEASASSYKEPPDFLASIVRALKSLSDVATIVQTASDDDGWTVPMDVMVDSDGVIEEKWFINDRTRCRVRRMAVFKVSRHEISGHLVILDAIPPIMLAYPGSHFIDDRYVLDQVYEAFEYFSSGTSYGEVNYTDLGELVAREVYLLLGCDD</sequence>